<evidence type="ECO:0008006" key="3">
    <source>
        <dbReference type="Google" id="ProtNLM"/>
    </source>
</evidence>
<dbReference type="EMBL" id="QGTQ01000010">
    <property type="protein sequence ID" value="PWW01214.1"/>
    <property type="molecule type" value="Genomic_DNA"/>
</dbReference>
<comment type="caution">
    <text evidence="1">The sequence shown here is derived from an EMBL/GenBank/DDBJ whole genome shotgun (WGS) entry which is preliminary data.</text>
</comment>
<name>A0A2V2YWA2_9BACL</name>
<sequence length="157" mass="18185">MLLHNRSGEKYHVDFLKLTPEDVKSLMQGWDRTFNWNVYFKSRSIEVYKMCIPGQVDIQGAIALEDRGDHVFVHLIESAPQNRYDKTFEYVGEHLIAYACLRSVQLGYDGFIALDTKTRIGSYYETTFGARRLGNSNRMILNDVAGHTLINVYLKQR</sequence>
<reference evidence="1 2" key="1">
    <citation type="submission" date="2018-05" db="EMBL/GenBank/DDBJ databases">
        <title>Genomic Encyclopedia of Type Strains, Phase III (KMG-III): the genomes of soil and plant-associated and newly described type strains.</title>
        <authorList>
            <person name="Whitman W."/>
        </authorList>
    </citation>
    <scope>NUCLEOTIDE SEQUENCE [LARGE SCALE GENOMIC DNA]</scope>
    <source>
        <strain evidence="1 2">CECT 5696</strain>
    </source>
</reference>
<keyword evidence="2" id="KW-1185">Reference proteome</keyword>
<dbReference type="Proteomes" id="UP000246635">
    <property type="component" value="Unassembled WGS sequence"/>
</dbReference>
<evidence type="ECO:0000313" key="2">
    <source>
        <dbReference type="Proteomes" id="UP000246635"/>
    </source>
</evidence>
<organism evidence="1 2">
    <name type="scientific">Paenibacillus cellulosilyticus</name>
    <dbReference type="NCBI Taxonomy" id="375489"/>
    <lineage>
        <taxon>Bacteria</taxon>
        <taxon>Bacillati</taxon>
        <taxon>Bacillota</taxon>
        <taxon>Bacilli</taxon>
        <taxon>Bacillales</taxon>
        <taxon>Paenibacillaceae</taxon>
        <taxon>Paenibacillus</taxon>
    </lineage>
</organism>
<evidence type="ECO:0000313" key="1">
    <source>
        <dbReference type="EMBL" id="PWW01214.1"/>
    </source>
</evidence>
<gene>
    <name evidence="1" type="ORF">DFQ01_110104</name>
</gene>
<accession>A0A2V2YWA2</accession>
<protein>
    <recommendedName>
        <fullName evidence="3">Acetyltransferase (GNAT) family protein</fullName>
    </recommendedName>
</protein>
<dbReference type="OrthoDB" id="9800543at2"/>
<dbReference type="RefSeq" id="WP_110044706.1">
    <property type="nucleotide sequence ID" value="NZ_CP054613.1"/>
</dbReference>
<proteinExistence type="predicted"/>
<dbReference type="AlphaFoldDB" id="A0A2V2YWA2"/>